<gene>
    <name evidence="2" type="ORF">A3207_05320</name>
</gene>
<keyword evidence="1" id="KW-0472">Membrane</keyword>
<feature type="transmembrane region" description="Helical" evidence="1">
    <location>
        <begin position="25"/>
        <end position="44"/>
    </location>
</feature>
<reference evidence="2" key="1">
    <citation type="submission" date="2016-03" db="EMBL/GenBank/DDBJ databases">
        <authorList>
            <person name="Borrel G."/>
            <person name="Mccann A."/>
            <person name="O'Toole P.W."/>
        </authorList>
    </citation>
    <scope>NUCLEOTIDE SEQUENCE</scope>
    <source>
        <strain evidence="2">183</strain>
    </source>
</reference>
<keyword evidence="1" id="KW-0812">Transmembrane</keyword>
<name>A0A8J8TFA7_9ARCH</name>
<dbReference type="GeneID" id="41322504"/>
<proteinExistence type="predicted"/>
<keyword evidence="1" id="KW-1133">Transmembrane helix</keyword>
<accession>A0A8J8TFA7</accession>
<dbReference type="AlphaFoldDB" id="A0A8J8TFA7"/>
<feature type="transmembrane region" description="Helical" evidence="1">
    <location>
        <begin position="118"/>
        <end position="140"/>
    </location>
</feature>
<feature type="transmembrane region" description="Helical" evidence="1">
    <location>
        <begin position="167"/>
        <end position="185"/>
    </location>
</feature>
<evidence type="ECO:0000256" key="1">
    <source>
        <dbReference type="SAM" id="Phobius"/>
    </source>
</evidence>
<dbReference type="EMBL" id="LVVT01000002">
    <property type="protein sequence ID" value="TQS84264.1"/>
    <property type="molecule type" value="Genomic_DNA"/>
</dbReference>
<feature type="transmembrane region" description="Helical" evidence="1">
    <location>
        <begin position="56"/>
        <end position="73"/>
    </location>
</feature>
<evidence type="ECO:0000313" key="3">
    <source>
        <dbReference type="Proteomes" id="UP000752814"/>
    </source>
</evidence>
<dbReference type="RefSeq" id="WP_020447999.1">
    <property type="nucleotide sequence ID" value="NZ_CAYAYA010000019.1"/>
</dbReference>
<organism evidence="2 3">
    <name type="scientific">Candidatus Methanomassiliicoccus intestinalis</name>
    <dbReference type="NCBI Taxonomy" id="1406512"/>
    <lineage>
        <taxon>Archaea</taxon>
        <taxon>Methanobacteriati</taxon>
        <taxon>Thermoplasmatota</taxon>
        <taxon>Thermoplasmata</taxon>
        <taxon>Methanomassiliicoccales</taxon>
        <taxon>Methanomassiliicoccaceae</taxon>
        <taxon>Methanomassiliicoccus</taxon>
    </lineage>
</organism>
<evidence type="ECO:0000313" key="2">
    <source>
        <dbReference type="EMBL" id="TQS84264.1"/>
    </source>
</evidence>
<dbReference type="Proteomes" id="UP000752814">
    <property type="component" value="Unassembled WGS sequence"/>
</dbReference>
<protein>
    <submittedName>
        <fullName evidence="2">Uncharacterized protein</fullName>
    </submittedName>
</protein>
<feature type="transmembrane region" description="Helical" evidence="1">
    <location>
        <begin position="85"/>
        <end position="106"/>
    </location>
</feature>
<sequence>MRTVYYLSIILPVLALAVSGWRGDWTWSLLSVIALIVILLPAVITKDFNQTYHKKVAVLFPIPFVAYLVLSFIDSAVSIEHFDVYSYAVQTFAAMVCGMLLMISINAGSSEIKISKRWILLFSIAFACMFAIVCMFVIYVQMSADGWLVSNDDFANGVDNTESNRHLMLPAFLTTFLSLIYGYILRCIFKRIPKTEISLYYGVD</sequence>
<comment type="caution">
    <text evidence="2">The sequence shown here is derived from an EMBL/GenBank/DDBJ whole genome shotgun (WGS) entry which is preliminary data.</text>
</comment>